<evidence type="ECO:0000256" key="1">
    <source>
        <dbReference type="SAM" id="MobiDB-lite"/>
    </source>
</evidence>
<feature type="compositionally biased region" description="Basic residues" evidence="1">
    <location>
        <begin position="641"/>
        <end position="650"/>
    </location>
</feature>
<evidence type="ECO:0000313" key="2">
    <source>
        <dbReference type="EMBL" id="TBU35388.1"/>
    </source>
</evidence>
<accession>A0A4Q9N5U5</accession>
<sequence>MSRARQGPGAAMFGDSYVIPSAVLEDIDGSSTWLAAINHLSDTLKLPDLTTRHGLKKAHARFNEIYKKLNATYTSSQRQGNEKVMGGVVGIMAKMCADALLRDKLFEKGLLEKVMPLLEFDSTLHLALNALAMVTHHGGLEARQAIARRNRTLVEVIRDHPDDLKLAELAIITLAHATEAFIACEDKPRLADLKDIVIHSVLQTTVDVFRKRVDSHELLTHGLGLLASATQHCSKDCKAIPGLTNLIAAFLRCNNLNARATALGGILRLPISECEPDELYFDPNSIMRAVMEGPPDHLLDILYDYGLNRTEAHVYTAVSMEYKKAMMQCVQDHDLHALGKRLFAIILQTEFSIAEGGFQADNGEVVTGIPGLPFAYWTDALPAAAKALRERANGSAADLDEADVVEMKFYIVRQRLPQALALAHRAVKRNPRLAYAHYVLSMGADAEQGLRAVKKGLRCPDVTPFLRCQMLWRATGHAGQQGLRNLKEAGDGDVQARAEGAAFLMSAWEDAKTFISDAPPDARHMLEMLGWYVLLTVVIRGPELSEELKELDPARRKIKAAIDFMKWMGYPIKRTQMNMARELVFELYTPGAREWGAVVERFNDLDVSVEGDTPLSPADAEDELAAWLDNVDLEDGDVARHGHGRGRRRANAPSSTGSGTSGYELYRCSWCGNPSAVLRRCGGCAKTRYVVIGISCGRCAS</sequence>
<dbReference type="InterPro" id="IPR011989">
    <property type="entry name" value="ARM-like"/>
</dbReference>
<dbReference type="OrthoDB" id="341421at2759"/>
<gene>
    <name evidence="2" type="ORF">BD311DRAFT_812839</name>
</gene>
<dbReference type="EMBL" id="ML143386">
    <property type="protein sequence ID" value="TBU35388.1"/>
    <property type="molecule type" value="Genomic_DNA"/>
</dbReference>
<protein>
    <submittedName>
        <fullName evidence="2">Uncharacterized protein</fullName>
    </submittedName>
</protein>
<name>A0A4Q9N5U5_9APHY</name>
<dbReference type="InterPro" id="IPR016024">
    <property type="entry name" value="ARM-type_fold"/>
</dbReference>
<reference evidence="2" key="1">
    <citation type="submission" date="2019-01" db="EMBL/GenBank/DDBJ databases">
        <title>Draft genome sequences of three monokaryotic isolates of the white-rot basidiomycete fungus Dichomitus squalens.</title>
        <authorList>
            <consortium name="DOE Joint Genome Institute"/>
            <person name="Lopez S.C."/>
            <person name="Andreopoulos B."/>
            <person name="Pangilinan J."/>
            <person name="Lipzen A."/>
            <person name="Riley R."/>
            <person name="Ahrendt S."/>
            <person name="Ng V."/>
            <person name="Barry K."/>
            <person name="Daum C."/>
            <person name="Grigoriev I.V."/>
            <person name="Hilden K.S."/>
            <person name="Makela M.R."/>
            <person name="de Vries R.P."/>
        </authorList>
    </citation>
    <scope>NUCLEOTIDE SEQUENCE [LARGE SCALE GENOMIC DNA]</scope>
    <source>
        <strain evidence="2">OM18370.1</strain>
    </source>
</reference>
<dbReference type="AlphaFoldDB" id="A0A4Q9N5U5"/>
<organism evidence="2">
    <name type="scientific">Dichomitus squalens</name>
    <dbReference type="NCBI Taxonomy" id="114155"/>
    <lineage>
        <taxon>Eukaryota</taxon>
        <taxon>Fungi</taxon>
        <taxon>Dikarya</taxon>
        <taxon>Basidiomycota</taxon>
        <taxon>Agaricomycotina</taxon>
        <taxon>Agaricomycetes</taxon>
        <taxon>Polyporales</taxon>
        <taxon>Polyporaceae</taxon>
        <taxon>Dichomitus</taxon>
    </lineage>
</organism>
<dbReference type="Proteomes" id="UP000292957">
    <property type="component" value="Unassembled WGS sequence"/>
</dbReference>
<dbReference type="SUPFAM" id="SSF48371">
    <property type="entry name" value="ARM repeat"/>
    <property type="match status" value="1"/>
</dbReference>
<feature type="region of interest" description="Disordered" evidence="1">
    <location>
        <begin position="638"/>
        <end position="660"/>
    </location>
</feature>
<proteinExistence type="predicted"/>
<dbReference type="Gene3D" id="1.25.10.10">
    <property type="entry name" value="Leucine-rich Repeat Variant"/>
    <property type="match status" value="1"/>
</dbReference>